<dbReference type="GO" id="GO:0008240">
    <property type="term" value="F:tripeptidyl-peptidase activity"/>
    <property type="evidence" value="ECO:0007669"/>
    <property type="project" value="TreeGrafter"/>
</dbReference>
<accession>A0A815QAT3</accession>
<reference evidence="3" key="1">
    <citation type="submission" date="2021-02" db="EMBL/GenBank/DDBJ databases">
        <authorList>
            <person name="Nowell W R."/>
        </authorList>
    </citation>
    <scope>NUCLEOTIDE SEQUENCE</scope>
</reference>
<evidence type="ECO:0000256" key="1">
    <source>
        <dbReference type="SAM" id="SignalP"/>
    </source>
</evidence>
<protein>
    <recommendedName>
        <fullName evidence="2">Peptidase S53 activation domain-containing protein</fullName>
    </recommendedName>
</protein>
<evidence type="ECO:0000313" key="5">
    <source>
        <dbReference type="Proteomes" id="UP000663829"/>
    </source>
</evidence>
<dbReference type="SMART" id="SM00944">
    <property type="entry name" value="Pro-kuma_activ"/>
    <property type="match status" value="1"/>
</dbReference>
<dbReference type="InterPro" id="IPR050819">
    <property type="entry name" value="Tripeptidyl-peptidase_I"/>
</dbReference>
<evidence type="ECO:0000313" key="4">
    <source>
        <dbReference type="EMBL" id="CAF4330042.1"/>
    </source>
</evidence>
<dbReference type="EMBL" id="CAJNOQ010019900">
    <property type="protein sequence ID" value="CAF1459302.1"/>
    <property type="molecule type" value="Genomic_DNA"/>
</dbReference>
<feature type="signal peptide" evidence="1">
    <location>
        <begin position="1"/>
        <end position="21"/>
    </location>
</feature>
<dbReference type="InterPro" id="IPR015366">
    <property type="entry name" value="S53_propep"/>
</dbReference>
<dbReference type="Proteomes" id="UP000681722">
    <property type="component" value="Unassembled WGS sequence"/>
</dbReference>
<dbReference type="AlphaFoldDB" id="A0A815QAT3"/>
<gene>
    <name evidence="3" type="ORF">GPM918_LOCUS35020</name>
    <name evidence="4" type="ORF">SRO942_LOCUS35734</name>
</gene>
<name>A0A815QAT3_9BILA</name>
<evidence type="ECO:0000259" key="2">
    <source>
        <dbReference type="SMART" id="SM00944"/>
    </source>
</evidence>
<organism evidence="3 5">
    <name type="scientific">Didymodactylos carnosus</name>
    <dbReference type="NCBI Taxonomy" id="1234261"/>
    <lineage>
        <taxon>Eukaryota</taxon>
        <taxon>Metazoa</taxon>
        <taxon>Spiralia</taxon>
        <taxon>Gnathifera</taxon>
        <taxon>Rotifera</taxon>
        <taxon>Eurotatoria</taxon>
        <taxon>Bdelloidea</taxon>
        <taxon>Philodinida</taxon>
        <taxon>Philodinidae</taxon>
        <taxon>Didymodactylos</taxon>
    </lineage>
</organism>
<keyword evidence="5" id="KW-1185">Reference proteome</keyword>
<dbReference type="Proteomes" id="UP000663829">
    <property type="component" value="Unassembled WGS sequence"/>
</dbReference>
<feature type="domain" description="Peptidase S53 activation" evidence="2">
    <location>
        <begin position="32"/>
        <end position="183"/>
    </location>
</feature>
<evidence type="ECO:0000313" key="3">
    <source>
        <dbReference type="EMBL" id="CAF1459302.1"/>
    </source>
</evidence>
<keyword evidence="1" id="KW-0732">Signal</keyword>
<comment type="caution">
    <text evidence="3">The sequence shown here is derived from an EMBL/GenBank/DDBJ whole genome shotgun (WGS) entry which is preliminary data.</text>
</comment>
<dbReference type="EMBL" id="CAJOBC010085358">
    <property type="protein sequence ID" value="CAF4330042.1"/>
    <property type="molecule type" value="Genomic_DNA"/>
</dbReference>
<dbReference type="PANTHER" id="PTHR14218">
    <property type="entry name" value="PROTEASE S8 TRIPEPTIDYL PEPTIDASE I CLN2"/>
    <property type="match status" value="1"/>
</dbReference>
<dbReference type="PANTHER" id="PTHR14218:SF15">
    <property type="entry name" value="TRIPEPTIDYL-PEPTIDASE 1"/>
    <property type="match status" value="1"/>
</dbReference>
<dbReference type="OrthoDB" id="409122at2759"/>
<proteinExistence type="predicted"/>
<dbReference type="SUPFAM" id="SSF52743">
    <property type="entry name" value="Subtilisin-like"/>
    <property type="match status" value="1"/>
</dbReference>
<dbReference type="GO" id="GO:0006508">
    <property type="term" value="P:proteolysis"/>
    <property type="evidence" value="ECO:0007669"/>
    <property type="project" value="InterPro"/>
</dbReference>
<dbReference type="SUPFAM" id="SSF54897">
    <property type="entry name" value="Protease propeptides/inhibitors"/>
    <property type="match status" value="1"/>
</dbReference>
<feature type="chain" id="PRO_5035687752" description="Peptidase S53 activation domain-containing protein" evidence="1">
    <location>
        <begin position="22"/>
        <end position="518"/>
    </location>
</feature>
<dbReference type="CDD" id="cd11377">
    <property type="entry name" value="Pro-peptidase_S53"/>
    <property type="match status" value="1"/>
</dbReference>
<dbReference type="Gene3D" id="3.40.50.200">
    <property type="entry name" value="Peptidase S8/S53 domain"/>
    <property type="match status" value="1"/>
</dbReference>
<dbReference type="GO" id="GO:0004252">
    <property type="term" value="F:serine-type endopeptidase activity"/>
    <property type="evidence" value="ECO:0007669"/>
    <property type="project" value="InterPro"/>
</dbReference>
<sequence length="518" mass="59197">MNSILTFLHIITFISSHIVYGEKTTVISVPNNNNWLLVTTNDNNVKHDRKLTLINLIFVIKNDEQQEKLLKQKFDNVSDPSCDDYANYLNYNEIHEQYLPATTAYGRHVEQWLRSGKLQVKSTRNKEFLIVKSTVDVIERIFQTKLYDYEHKITGQRTLRPVQYQLPTYIHHRVSHIVGFDKYPYVKYKSHNSQITEKKSNSSAPILYRIGSGFSLFTFIMQLVCYDDQYATNSLCNNRFNGFNIILQSSTTKQLIQYNVSVIDSNCMICKNATPVIALYCGGFGLADNDVLCRFNLKEPKTIPNYKAYTIRVRTIFKSPNSYSQTAQYPSAVEKVTMITPDVLVSLYNVDNNVNNTDKRSRQAIVGFQEYYDKKAFKSFSNTYGKNVSLVLGNVYGDHYKDKTADETETSLDLQYMASMGSHIPTDYISSTSIFNAADEDFIGFFVQLAFIEQSKQPLVYSISYGEPDTDLGLVYTTLLNIHFMKMAITGKTVFVSSGDTGTSSTADRLYANKTYML</sequence>
<dbReference type="Pfam" id="PF09286">
    <property type="entry name" value="Pro-kuma_activ"/>
    <property type="match status" value="1"/>
</dbReference>
<dbReference type="InterPro" id="IPR036852">
    <property type="entry name" value="Peptidase_S8/S53_dom_sf"/>
</dbReference>